<organism evidence="2 3">
    <name type="scientific">Keratinibaculum paraultunense</name>
    <dbReference type="NCBI Taxonomy" id="1278232"/>
    <lineage>
        <taxon>Bacteria</taxon>
        <taxon>Bacillati</taxon>
        <taxon>Bacillota</taxon>
        <taxon>Tissierellia</taxon>
        <taxon>Tissierellales</taxon>
        <taxon>Tepidimicrobiaceae</taxon>
        <taxon>Keratinibaculum</taxon>
    </lineage>
</organism>
<dbReference type="EMBL" id="SMAE01000012">
    <property type="protein sequence ID" value="TCS87103.1"/>
    <property type="molecule type" value="Genomic_DNA"/>
</dbReference>
<protein>
    <submittedName>
        <fullName evidence="2">SdpI/YhfL family protein</fullName>
    </submittedName>
</protein>
<accession>A0A4V6NZ31</accession>
<proteinExistence type="predicted"/>
<name>A0A4V6NZ31_9FIRM</name>
<gene>
    <name evidence="2" type="ORF">EDD65_11261</name>
</gene>
<dbReference type="Proteomes" id="UP000294567">
    <property type="component" value="Unassembled WGS sequence"/>
</dbReference>
<evidence type="ECO:0000256" key="1">
    <source>
        <dbReference type="SAM" id="Phobius"/>
    </source>
</evidence>
<feature type="transmembrane region" description="Helical" evidence="1">
    <location>
        <begin position="6"/>
        <end position="23"/>
    </location>
</feature>
<keyword evidence="1" id="KW-0812">Transmembrane</keyword>
<dbReference type="Pfam" id="PF13630">
    <property type="entry name" value="SdpI"/>
    <property type="match status" value="1"/>
</dbReference>
<dbReference type="InterPro" id="IPR025962">
    <property type="entry name" value="SdpI/YhfL"/>
</dbReference>
<dbReference type="AlphaFoldDB" id="A0A4V6NZ31"/>
<comment type="caution">
    <text evidence="2">The sequence shown here is derived from an EMBL/GenBank/DDBJ whole genome shotgun (WGS) entry which is preliminary data.</text>
</comment>
<keyword evidence="3" id="KW-1185">Reference proteome</keyword>
<evidence type="ECO:0000313" key="2">
    <source>
        <dbReference type="EMBL" id="TCS87103.1"/>
    </source>
</evidence>
<sequence length="119" mass="14064">MFVFLLVMNSLIPVTMIIFGILWKSHPPKSINWAYGYRTSMSMKNNETWKFAHAHNAKIWRWVGIIWLIISIVVMFLFKDNYEVISIWITFIGLAIMILSLIPTEMALRKRFDKNGNLR</sequence>
<feature type="transmembrane region" description="Helical" evidence="1">
    <location>
        <begin position="84"/>
        <end position="102"/>
    </location>
</feature>
<dbReference type="OrthoDB" id="3173919at2"/>
<keyword evidence="1" id="KW-0472">Membrane</keyword>
<keyword evidence="1" id="KW-1133">Transmembrane helix</keyword>
<dbReference type="RefSeq" id="WP_132029113.1">
    <property type="nucleotide sequence ID" value="NZ_CP068564.1"/>
</dbReference>
<reference evidence="2 3" key="1">
    <citation type="submission" date="2019-03" db="EMBL/GenBank/DDBJ databases">
        <title>Genomic Encyclopedia of Type Strains, Phase IV (KMG-IV): sequencing the most valuable type-strain genomes for metagenomic binning, comparative biology and taxonomic classification.</title>
        <authorList>
            <person name="Goeker M."/>
        </authorList>
    </citation>
    <scope>NUCLEOTIDE SEQUENCE [LARGE SCALE GENOMIC DNA]</scope>
    <source>
        <strain evidence="2 3">DSM 26752</strain>
    </source>
</reference>
<evidence type="ECO:0000313" key="3">
    <source>
        <dbReference type="Proteomes" id="UP000294567"/>
    </source>
</evidence>
<feature type="transmembrane region" description="Helical" evidence="1">
    <location>
        <begin position="59"/>
        <end position="78"/>
    </location>
</feature>